<evidence type="ECO:0000313" key="1">
    <source>
        <dbReference type="EMBL" id="MBA0089298.1"/>
    </source>
</evidence>
<dbReference type="AlphaFoldDB" id="A0A7V8NXF5"/>
<sequence length="151" mass="15097">MLRSIFAGLLFGASAFGGLLLAQVFNSSVQLSQDPRGPLPVDTAQNVYLTNNRHLNYIVGTSAAPTLGVCAGGTLVAGSTDTSGQVSGASGTSCIVNFGNTWGTAPRCVTSGSISSATTGPVSNTATTAALTMTVVATGAGVWSWFCNSVS</sequence>
<dbReference type="Proteomes" id="UP000567293">
    <property type="component" value="Unassembled WGS sequence"/>
</dbReference>
<reference evidence="1" key="1">
    <citation type="submission" date="2020-06" db="EMBL/GenBank/DDBJ databases">
        <title>Legume-microbial interactions unlock mineral nutrients during tropical forest succession.</title>
        <authorList>
            <person name="Epihov D.Z."/>
        </authorList>
    </citation>
    <scope>NUCLEOTIDE SEQUENCE [LARGE SCALE GENOMIC DNA]</scope>
    <source>
        <strain evidence="1">Pan2503</strain>
    </source>
</reference>
<gene>
    <name evidence="1" type="ORF">HRJ53_30270</name>
</gene>
<accession>A0A7V8NXF5</accession>
<keyword evidence="2" id="KW-1185">Reference proteome</keyword>
<proteinExistence type="predicted"/>
<evidence type="ECO:0000313" key="2">
    <source>
        <dbReference type="Proteomes" id="UP000567293"/>
    </source>
</evidence>
<dbReference type="EMBL" id="JACDQQ010002921">
    <property type="protein sequence ID" value="MBA0089298.1"/>
    <property type="molecule type" value="Genomic_DNA"/>
</dbReference>
<organism evidence="1 2">
    <name type="scientific">Candidatus Acidiferrum panamense</name>
    <dbReference type="NCBI Taxonomy" id="2741543"/>
    <lineage>
        <taxon>Bacteria</taxon>
        <taxon>Pseudomonadati</taxon>
        <taxon>Acidobacteriota</taxon>
        <taxon>Terriglobia</taxon>
        <taxon>Candidatus Acidiferrales</taxon>
        <taxon>Candidatus Acidiferrum</taxon>
    </lineage>
</organism>
<protein>
    <submittedName>
        <fullName evidence="1">Uncharacterized protein</fullName>
    </submittedName>
</protein>
<comment type="caution">
    <text evidence="1">The sequence shown here is derived from an EMBL/GenBank/DDBJ whole genome shotgun (WGS) entry which is preliminary data.</text>
</comment>
<name>A0A7V8NXF5_9BACT</name>